<sequence>MRKIAGVSLLCFIIAGAFFWLYESRKVSRDITEPDLTMSVKPADISEETKRILNIIGKNAQLFDLKVDPDRAGMIKVWVEHFERGEQQENVIDYSSSVIVHNDPEESGNLHHEQLLFILSENNDEPNKERRLSITSALIDEGGSGSTAADMRLPLLTGSQLTWINSAEMELHLNQPVTLGSIIETDSQSIRSDIRLFQQYDETGELPEELRQHDRVILFQMMLQGNE</sequence>
<reference evidence="1 2" key="1">
    <citation type="submission" date="2021-04" db="EMBL/GenBank/DDBJ databases">
        <authorList>
            <person name="Rakotoarivonina H."/>
        </authorList>
    </citation>
    <scope>NUCLEOTIDE SEQUENCE [LARGE SCALE GENOMIC DNA]</scope>
    <source>
        <strain evidence="1 2">XE</strain>
    </source>
</reference>
<dbReference type="Proteomes" id="UP000681526">
    <property type="component" value="Unassembled WGS sequence"/>
</dbReference>
<evidence type="ECO:0000313" key="2">
    <source>
        <dbReference type="Proteomes" id="UP000681526"/>
    </source>
</evidence>
<organism evidence="1 2">
    <name type="scientific">Thermobacillus xylanilyticus</name>
    <dbReference type="NCBI Taxonomy" id="76633"/>
    <lineage>
        <taxon>Bacteria</taxon>
        <taxon>Bacillati</taxon>
        <taxon>Bacillota</taxon>
        <taxon>Bacilli</taxon>
        <taxon>Bacillales</taxon>
        <taxon>Paenibacillaceae</taxon>
        <taxon>Thermobacillus</taxon>
    </lineage>
</organism>
<comment type="caution">
    <text evidence="1">The sequence shown here is derived from an EMBL/GenBank/DDBJ whole genome shotgun (WGS) entry which is preliminary data.</text>
</comment>
<evidence type="ECO:0000313" key="1">
    <source>
        <dbReference type="EMBL" id="CAG5092693.1"/>
    </source>
</evidence>
<name>A0ABM8V8Z7_THEXY</name>
<dbReference type="RefSeq" id="WP_213486640.1">
    <property type="nucleotide sequence ID" value="NZ_CAJRAY010000096.1"/>
</dbReference>
<accession>A0ABM8V8Z7</accession>
<protein>
    <submittedName>
        <fullName evidence="1">Uncharacterized protein</fullName>
    </submittedName>
</protein>
<keyword evidence="2" id="KW-1185">Reference proteome</keyword>
<proteinExistence type="predicted"/>
<gene>
    <name evidence="1" type="primary">txxe 2680</name>
    <name evidence="1" type="ORF">TXXE_18550</name>
</gene>
<dbReference type="EMBL" id="CAJRAY010000096">
    <property type="protein sequence ID" value="CAG5092693.1"/>
    <property type="molecule type" value="Genomic_DNA"/>
</dbReference>